<dbReference type="Proteomes" id="UP000593574">
    <property type="component" value="Unassembled WGS sequence"/>
</dbReference>
<accession>A0A7J9A0M8</accession>
<dbReference type="EMBL" id="JABEZV010000008">
    <property type="protein sequence ID" value="MBA0717412.1"/>
    <property type="molecule type" value="Genomic_DNA"/>
</dbReference>
<feature type="non-terminal residue" evidence="1">
    <location>
        <position position="92"/>
    </location>
</feature>
<sequence length="92" mass="10572">VKVFNIPFDYLDKEVAIEVGRSIGKVATIDWHAKDSVWVDYIRLGVKIDILKPFRRAVHLVDRDETEIKRKKLGDELNGEKDGNGEVNTFTM</sequence>
<evidence type="ECO:0000313" key="1">
    <source>
        <dbReference type="EMBL" id="MBA0717412.1"/>
    </source>
</evidence>
<keyword evidence="2" id="KW-1185">Reference proteome</keyword>
<proteinExistence type="predicted"/>
<gene>
    <name evidence="1" type="ORF">Golax_005238</name>
</gene>
<feature type="non-terminal residue" evidence="1">
    <location>
        <position position="1"/>
    </location>
</feature>
<protein>
    <submittedName>
        <fullName evidence="1">Uncharacterized protein</fullName>
    </submittedName>
</protein>
<dbReference type="AlphaFoldDB" id="A0A7J9A0M8"/>
<evidence type="ECO:0000313" key="2">
    <source>
        <dbReference type="Proteomes" id="UP000593574"/>
    </source>
</evidence>
<name>A0A7J9A0M8_9ROSI</name>
<organism evidence="1 2">
    <name type="scientific">Gossypium laxum</name>
    <dbReference type="NCBI Taxonomy" id="34288"/>
    <lineage>
        <taxon>Eukaryota</taxon>
        <taxon>Viridiplantae</taxon>
        <taxon>Streptophyta</taxon>
        <taxon>Embryophyta</taxon>
        <taxon>Tracheophyta</taxon>
        <taxon>Spermatophyta</taxon>
        <taxon>Magnoliopsida</taxon>
        <taxon>eudicotyledons</taxon>
        <taxon>Gunneridae</taxon>
        <taxon>Pentapetalae</taxon>
        <taxon>rosids</taxon>
        <taxon>malvids</taxon>
        <taxon>Malvales</taxon>
        <taxon>Malvaceae</taxon>
        <taxon>Malvoideae</taxon>
        <taxon>Gossypium</taxon>
    </lineage>
</organism>
<reference evidence="1 2" key="1">
    <citation type="journal article" date="2019" name="Genome Biol. Evol.">
        <title>Insights into the evolution of the New World diploid cottons (Gossypium, subgenus Houzingenia) based on genome sequencing.</title>
        <authorList>
            <person name="Grover C.E."/>
            <person name="Arick M.A. 2nd"/>
            <person name="Thrash A."/>
            <person name="Conover J.L."/>
            <person name="Sanders W.S."/>
            <person name="Peterson D.G."/>
            <person name="Frelichowski J.E."/>
            <person name="Scheffler J.A."/>
            <person name="Scheffler B.E."/>
            <person name="Wendel J.F."/>
        </authorList>
    </citation>
    <scope>NUCLEOTIDE SEQUENCE [LARGE SCALE GENOMIC DNA]</scope>
    <source>
        <strain evidence="1">4</strain>
        <tissue evidence="1">Leaf</tissue>
    </source>
</reference>
<comment type="caution">
    <text evidence="1">The sequence shown here is derived from an EMBL/GenBank/DDBJ whole genome shotgun (WGS) entry which is preliminary data.</text>
</comment>